<dbReference type="InterPro" id="IPR006089">
    <property type="entry name" value="Acyl-CoA_DH_CS"/>
</dbReference>
<dbReference type="CDD" id="cd01156">
    <property type="entry name" value="IVD"/>
    <property type="match status" value="1"/>
</dbReference>
<feature type="binding site" evidence="20">
    <location>
        <position position="271"/>
    </location>
    <ligand>
        <name>substrate</name>
    </ligand>
</feature>
<comment type="catalytic activity">
    <reaction evidence="16">
        <text>pentanoyl-CoA + oxidized [electron-transfer flavoprotein] + H(+) = (2E)-pentenoyl-CoA + reduced [electron-transfer flavoprotein]</text>
        <dbReference type="Rhea" id="RHEA:43456"/>
        <dbReference type="Rhea" id="RHEA-COMP:10685"/>
        <dbReference type="Rhea" id="RHEA-COMP:10686"/>
        <dbReference type="ChEBI" id="CHEBI:15378"/>
        <dbReference type="ChEBI" id="CHEBI:57389"/>
        <dbReference type="ChEBI" id="CHEBI:57692"/>
        <dbReference type="ChEBI" id="CHEBI:58307"/>
        <dbReference type="ChEBI" id="CHEBI:86160"/>
    </reaction>
</comment>
<evidence type="ECO:0000256" key="22">
    <source>
        <dbReference type="RuleBase" id="RU362125"/>
    </source>
</evidence>
<evidence type="ECO:0000256" key="8">
    <source>
        <dbReference type="ARBA" id="ARBA00022630"/>
    </source>
</evidence>
<dbReference type="GO" id="GO:0008470">
    <property type="term" value="F:3-methylbutanoyl-CoA dehydrogenase activity"/>
    <property type="evidence" value="ECO:0007669"/>
    <property type="project" value="UniProtKB-EC"/>
</dbReference>
<evidence type="ECO:0000256" key="4">
    <source>
        <dbReference type="ARBA" id="ARBA00009347"/>
    </source>
</evidence>
<dbReference type="InterPro" id="IPR009100">
    <property type="entry name" value="AcylCoA_DH/oxidase_NM_dom_sf"/>
</dbReference>
<evidence type="ECO:0000256" key="12">
    <source>
        <dbReference type="ARBA" id="ARBA00023128"/>
    </source>
</evidence>
<evidence type="ECO:0000256" key="5">
    <source>
        <dbReference type="ARBA" id="ARBA00012044"/>
    </source>
</evidence>
<dbReference type="FunFam" id="1.10.540.10:FF:000007">
    <property type="entry name" value="Isovaleryl-CoA dehydrogenase, mitochondrial"/>
    <property type="match status" value="1"/>
</dbReference>
<dbReference type="SUPFAM" id="SSF56645">
    <property type="entry name" value="Acyl-CoA dehydrogenase NM domain-like"/>
    <property type="match status" value="1"/>
</dbReference>
<feature type="binding site" evidence="21">
    <location>
        <position position="317"/>
    </location>
    <ligand>
        <name>FAD</name>
        <dbReference type="ChEBI" id="CHEBI:57692"/>
    </ligand>
</feature>
<feature type="binding site" evidence="20">
    <location>
        <position position="170"/>
    </location>
    <ligand>
        <name>substrate</name>
    </ligand>
</feature>
<feature type="binding site" evidence="20">
    <location>
        <begin position="401"/>
        <end position="402"/>
    </location>
    <ligand>
        <name>substrate</name>
    </ligand>
</feature>
<dbReference type="PROSITE" id="PS00072">
    <property type="entry name" value="ACYL_COA_DH_1"/>
    <property type="match status" value="1"/>
</dbReference>
<dbReference type="Gene3D" id="1.20.140.10">
    <property type="entry name" value="Butyryl-CoA Dehydrogenase, subunit A, domain 3"/>
    <property type="match status" value="1"/>
</dbReference>
<comment type="catalytic activity">
    <reaction evidence="15">
        <text>butanoyl-CoA + oxidized [electron-transfer flavoprotein] + H(+) = (2E)-butenoyl-CoA + reduced [electron-transfer flavoprotein]</text>
        <dbReference type="Rhea" id="RHEA:24004"/>
        <dbReference type="Rhea" id="RHEA-COMP:10685"/>
        <dbReference type="Rhea" id="RHEA-COMP:10686"/>
        <dbReference type="ChEBI" id="CHEBI:15378"/>
        <dbReference type="ChEBI" id="CHEBI:57332"/>
        <dbReference type="ChEBI" id="CHEBI:57371"/>
        <dbReference type="ChEBI" id="CHEBI:57692"/>
        <dbReference type="ChEBI" id="CHEBI:58307"/>
        <dbReference type="EC" id="1.3.8.1"/>
    </reaction>
</comment>
<sequence>MYRNPGIIFQSTCRMLEVQRSLLPLARHGSYYPINDAIFGLTEEQQQLRKSVFDFAQKELAPKAAQIDKDNEFPELKEFFQKMGSLGLLGATADPEYGGSGMGYFDHVLIMEELSRAAGGIALSYGAHSNLCVNQINRNGTEEQKRKYLPKLCSGEHIGALAMSEPGSGSDVVSMKLRAVKDGDSYILNGNKFWITNGPDADTLVVYAKTEPEKHQHGVSAFIIEKSFKGFSTAQKLDKVGMRGSNTSELIFEDCRVPAENMLGAVNKGVYVLFSGLDLERLVLAGGPLGIMQAACDVAFEYVHVRKQFGRPVGEFQLMQGKIADMYTSLNVCRSYLYTVARATDAGHCSSKDCAGVILYLAEQATQVALQAVQCLGGNGYINDYPTGRLLRDAKLYEIGAGTSEVRRLVIGRALNAEYKN</sequence>
<comment type="subcellular location">
    <subcellularLocation>
        <location evidence="2">Mitochondrion</location>
    </subcellularLocation>
</comment>
<feature type="domain" description="Acyl-CoA dehydrogenase/oxidase N-terminal" evidence="25">
    <location>
        <begin position="42"/>
        <end position="156"/>
    </location>
</feature>
<feature type="binding site" evidence="21">
    <location>
        <position position="306"/>
    </location>
    <ligand>
        <name>FAD</name>
        <dbReference type="ChEBI" id="CHEBI:57692"/>
    </ligand>
</feature>
<feature type="active site" description="Proton acceptor" evidence="19">
    <location>
        <position position="280"/>
    </location>
</feature>
<dbReference type="GeneID" id="108671477"/>
<feature type="binding site" evidence="20">
    <location>
        <begin position="278"/>
        <end position="281"/>
    </location>
    <ligand>
        <name>substrate</name>
    </ligand>
</feature>
<evidence type="ECO:0000256" key="20">
    <source>
        <dbReference type="PIRSR" id="PIRSR634183-2"/>
    </source>
</evidence>
<evidence type="ECO:0000256" key="17">
    <source>
        <dbReference type="ARBA" id="ARBA00048375"/>
    </source>
</evidence>
<feature type="binding site" evidence="21">
    <location>
        <begin position="403"/>
        <end position="405"/>
    </location>
    <ligand>
        <name>FAD</name>
        <dbReference type="ChEBI" id="CHEBI:57692"/>
    </ligand>
</feature>
<evidence type="ECO:0000259" key="23">
    <source>
        <dbReference type="Pfam" id="PF00441"/>
    </source>
</evidence>
<feature type="binding site" evidence="21">
    <location>
        <begin position="194"/>
        <end position="196"/>
    </location>
    <ligand>
        <name>FAD</name>
        <dbReference type="ChEBI" id="CHEBI:57692"/>
    </ligand>
</feature>
<gene>
    <name evidence="27" type="primary">LOC108671477</name>
</gene>
<evidence type="ECO:0000256" key="6">
    <source>
        <dbReference type="ARBA" id="ARBA00012046"/>
    </source>
</evidence>
<evidence type="ECO:0000256" key="2">
    <source>
        <dbReference type="ARBA" id="ARBA00004173"/>
    </source>
</evidence>
<dbReference type="Proteomes" id="UP000694843">
    <property type="component" value="Unplaced"/>
</dbReference>
<name>A0A8B7NLI7_HYAAZ</name>
<dbReference type="InterPro" id="IPR013786">
    <property type="entry name" value="AcylCoA_DH/ox_N"/>
</dbReference>
<dbReference type="PROSITE" id="PS00073">
    <property type="entry name" value="ACYL_COA_DH_2"/>
    <property type="match status" value="1"/>
</dbReference>
<evidence type="ECO:0000256" key="18">
    <source>
        <dbReference type="ARBA" id="ARBA00052875"/>
    </source>
</evidence>
<keyword evidence="8 22" id="KW-0285">Flavoprotein</keyword>
<dbReference type="Pfam" id="PF00441">
    <property type="entry name" value="Acyl-CoA_dh_1"/>
    <property type="match status" value="1"/>
</dbReference>
<comment type="catalytic activity">
    <reaction evidence="18">
        <text>3-methylbutanoyl-CoA + oxidized [electron-transfer flavoprotein] + H(+) = 3-methylbut-2-enoyl-CoA + reduced [electron-transfer flavoprotein]</text>
        <dbReference type="Rhea" id="RHEA:12276"/>
        <dbReference type="Rhea" id="RHEA-COMP:10685"/>
        <dbReference type="Rhea" id="RHEA-COMP:10686"/>
        <dbReference type="ChEBI" id="CHEBI:15378"/>
        <dbReference type="ChEBI" id="CHEBI:57344"/>
        <dbReference type="ChEBI" id="CHEBI:57345"/>
        <dbReference type="ChEBI" id="CHEBI:57692"/>
        <dbReference type="ChEBI" id="CHEBI:58307"/>
        <dbReference type="EC" id="1.3.8.4"/>
    </reaction>
</comment>
<dbReference type="PANTHER" id="PTHR43884:SF12">
    <property type="entry name" value="ISOVALERYL-COA DEHYDROGENASE, MITOCHONDRIAL-RELATED"/>
    <property type="match status" value="1"/>
</dbReference>
<dbReference type="RefSeq" id="XP_018014517.1">
    <property type="nucleotide sequence ID" value="XM_018159028.2"/>
</dbReference>
<reference evidence="27" key="1">
    <citation type="submission" date="2025-08" db="UniProtKB">
        <authorList>
            <consortium name="RefSeq"/>
        </authorList>
    </citation>
    <scope>IDENTIFICATION</scope>
    <source>
        <tissue evidence="27">Whole organism</tissue>
    </source>
</reference>
<comment type="function">
    <text evidence="14">Catalyzes the conversion of isovaleryl-CoA/3-methylbutanoyl-CoA to 3-methylbut-2-enoyl-CoA as an intermediate step in the leucine (Leu) catabolic pathway. To a lesser extent, is also able to catalyze the oxidation of other saturated short-chain acyl-CoA thioesters as pentanoyl-CoA, hexenoyl-CoA and butenoyl-CoA.</text>
</comment>
<feature type="domain" description="Acyl-CoA dehydrogenase/oxidase C-terminal" evidence="23">
    <location>
        <begin position="267"/>
        <end position="415"/>
    </location>
</feature>
<feature type="binding site" evidence="21">
    <location>
        <begin position="161"/>
        <end position="170"/>
    </location>
    <ligand>
        <name>FAD</name>
        <dbReference type="ChEBI" id="CHEBI:57692"/>
    </ligand>
</feature>
<feature type="domain" description="Acyl-CoA oxidase/dehydrogenase middle" evidence="24">
    <location>
        <begin position="160"/>
        <end position="255"/>
    </location>
</feature>
<dbReference type="PANTHER" id="PTHR43884">
    <property type="entry name" value="ACYL-COA DEHYDROGENASE"/>
    <property type="match status" value="1"/>
</dbReference>
<dbReference type="InterPro" id="IPR037069">
    <property type="entry name" value="AcylCoA_DH/ox_N_sf"/>
</dbReference>
<dbReference type="InterPro" id="IPR036250">
    <property type="entry name" value="AcylCo_DH-like_C"/>
</dbReference>
<dbReference type="OrthoDB" id="9988775at2759"/>
<dbReference type="FunFam" id="1.20.140.10:FF:000003">
    <property type="entry name" value="isovaleryl-CoA dehydrogenase, mitochondrial"/>
    <property type="match status" value="1"/>
</dbReference>
<keyword evidence="9 21" id="KW-0274">FAD</keyword>
<comment type="cofactor">
    <cofactor evidence="1 21 22">
        <name>FAD</name>
        <dbReference type="ChEBI" id="CHEBI:57692"/>
    </cofactor>
</comment>
<evidence type="ECO:0000313" key="26">
    <source>
        <dbReference type="Proteomes" id="UP000694843"/>
    </source>
</evidence>
<dbReference type="SUPFAM" id="SSF47203">
    <property type="entry name" value="Acyl-CoA dehydrogenase C-terminal domain-like"/>
    <property type="match status" value="1"/>
</dbReference>
<evidence type="ECO:0000313" key="27">
    <source>
        <dbReference type="RefSeq" id="XP_018014517.1"/>
    </source>
</evidence>
<dbReference type="GO" id="GO:0050660">
    <property type="term" value="F:flavin adenine dinucleotide binding"/>
    <property type="evidence" value="ECO:0007669"/>
    <property type="project" value="InterPro"/>
</dbReference>
<dbReference type="FunFam" id="2.40.110.10:FF:000004">
    <property type="entry name" value="Isovaleryl-CoA dehydrogenase, mitochondrial"/>
    <property type="match status" value="1"/>
</dbReference>
<evidence type="ECO:0000259" key="24">
    <source>
        <dbReference type="Pfam" id="PF02770"/>
    </source>
</evidence>
<dbReference type="Pfam" id="PF02771">
    <property type="entry name" value="Acyl-CoA_dh_N"/>
    <property type="match status" value="1"/>
</dbReference>
<dbReference type="InterPro" id="IPR006091">
    <property type="entry name" value="Acyl-CoA_Oxase/DH_mid-dom"/>
</dbReference>
<evidence type="ECO:0000256" key="13">
    <source>
        <dbReference type="ARBA" id="ARBA00031895"/>
    </source>
</evidence>
<dbReference type="Gene3D" id="2.40.110.10">
    <property type="entry name" value="Butyryl-CoA Dehydrogenase, subunit A, domain 2"/>
    <property type="match status" value="1"/>
</dbReference>
<dbReference type="KEGG" id="hazt:108671477"/>
<proteinExistence type="inferred from homology"/>
<accession>A0A8B7NLI7</accession>
<keyword evidence="12" id="KW-0496">Mitochondrion</keyword>
<dbReference type="EC" id="1.3.8.1" evidence="6"/>
<evidence type="ECO:0000256" key="9">
    <source>
        <dbReference type="ARBA" id="ARBA00022827"/>
    </source>
</evidence>
<dbReference type="Gene3D" id="1.10.540.10">
    <property type="entry name" value="Acyl-CoA dehydrogenase/oxidase, N-terminal domain"/>
    <property type="match status" value="1"/>
</dbReference>
<evidence type="ECO:0000256" key="19">
    <source>
        <dbReference type="PIRSR" id="PIRSR634183-1"/>
    </source>
</evidence>
<dbReference type="Pfam" id="PF02770">
    <property type="entry name" value="Acyl-CoA_dh_M"/>
    <property type="match status" value="1"/>
</dbReference>
<dbReference type="GO" id="GO:0005739">
    <property type="term" value="C:mitochondrion"/>
    <property type="evidence" value="ECO:0007669"/>
    <property type="project" value="UniProtKB-SubCell"/>
</dbReference>
<evidence type="ECO:0000256" key="15">
    <source>
        <dbReference type="ARBA" id="ARBA00047736"/>
    </source>
</evidence>
<evidence type="ECO:0000256" key="1">
    <source>
        <dbReference type="ARBA" id="ARBA00001974"/>
    </source>
</evidence>
<organism evidence="26 27">
    <name type="scientific">Hyalella azteca</name>
    <name type="common">Amphipod</name>
    <dbReference type="NCBI Taxonomy" id="294128"/>
    <lineage>
        <taxon>Eukaryota</taxon>
        <taxon>Metazoa</taxon>
        <taxon>Ecdysozoa</taxon>
        <taxon>Arthropoda</taxon>
        <taxon>Crustacea</taxon>
        <taxon>Multicrustacea</taxon>
        <taxon>Malacostraca</taxon>
        <taxon>Eumalacostraca</taxon>
        <taxon>Peracarida</taxon>
        <taxon>Amphipoda</taxon>
        <taxon>Senticaudata</taxon>
        <taxon>Talitrida</taxon>
        <taxon>Talitroidea</taxon>
        <taxon>Hyalellidae</taxon>
        <taxon>Hyalella</taxon>
    </lineage>
</organism>
<comment type="similarity">
    <text evidence="4 22">Belongs to the acyl-CoA dehydrogenase family.</text>
</comment>
<evidence type="ECO:0000256" key="7">
    <source>
        <dbReference type="ARBA" id="ARBA00018258"/>
    </source>
</evidence>
<dbReference type="UniPathway" id="UPA00363">
    <property type="reaction ID" value="UER00860"/>
</dbReference>
<comment type="pathway">
    <text evidence="3">Amino-acid degradation; L-leucine degradation; (S)-3-hydroxy-3-methylglutaryl-CoA from 3-isovaleryl-CoA: step 1/3.</text>
</comment>
<dbReference type="OMA" id="CFITNSG"/>
<keyword evidence="11 22" id="KW-0560">Oxidoreductase</keyword>
<dbReference type="InterPro" id="IPR034183">
    <property type="entry name" value="IVD"/>
</dbReference>
<evidence type="ECO:0000259" key="25">
    <source>
        <dbReference type="Pfam" id="PF02771"/>
    </source>
</evidence>
<evidence type="ECO:0000256" key="11">
    <source>
        <dbReference type="ARBA" id="ARBA00023002"/>
    </source>
</evidence>
<comment type="catalytic activity">
    <reaction evidence="17">
        <text>hexanoyl-CoA + oxidized [electron-transfer flavoprotein] + H(+) = (2E)-hexenoyl-CoA + reduced [electron-transfer flavoprotein]</text>
        <dbReference type="Rhea" id="RHEA:43464"/>
        <dbReference type="Rhea" id="RHEA-COMP:10685"/>
        <dbReference type="Rhea" id="RHEA-COMP:10686"/>
        <dbReference type="ChEBI" id="CHEBI:15378"/>
        <dbReference type="ChEBI" id="CHEBI:57692"/>
        <dbReference type="ChEBI" id="CHEBI:58307"/>
        <dbReference type="ChEBI" id="CHEBI:62077"/>
        <dbReference type="ChEBI" id="CHEBI:62620"/>
    </reaction>
</comment>
<dbReference type="AlphaFoldDB" id="A0A8B7NLI7"/>
<dbReference type="EC" id="1.3.8.4" evidence="5"/>
<dbReference type="InterPro" id="IPR009075">
    <property type="entry name" value="AcylCo_DH/oxidase_C"/>
</dbReference>
<evidence type="ECO:0000256" key="16">
    <source>
        <dbReference type="ARBA" id="ARBA00048345"/>
    </source>
</evidence>
<evidence type="ECO:0000256" key="10">
    <source>
        <dbReference type="ARBA" id="ARBA00022946"/>
    </source>
</evidence>
<dbReference type="GO" id="GO:0006552">
    <property type="term" value="P:L-leucine catabolic process"/>
    <property type="evidence" value="ECO:0007669"/>
    <property type="project" value="UniProtKB-UniPathway"/>
</dbReference>
<feature type="binding site" evidence="21">
    <location>
        <begin position="374"/>
        <end position="378"/>
    </location>
    <ligand>
        <name>FAD</name>
        <dbReference type="ChEBI" id="CHEBI:57692"/>
    </ligand>
</feature>
<evidence type="ECO:0000256" key="21">
    <source>
        <dbReference type="PIRSR" id="PIRSR634183-3"/>
    </source>
</evidence>
<keyword evidence="10" id="KW-0809">Transit peptide</keyword>
<protein>
    <recommendedName>
        <fullName evidence="7">Isovaleryl-CoA dehydrogenase, mitochondrial</fullName>
        <ecNumber evidence="6">1.3.8.1</ecNumber>
        <ecNumber evidence="5">1.3.8.4</ecNumber>
    </recommendedName>
    <alternativeName>
        <fullName evidence="13">Butyryl-CoA dehydrogenase</fullName>
    </alternativeName>
</protein>
<keyword evidence="26" id="KW-1185">Reference proteome</keyword>
<evidence type="ECO:0000256" key="3">
    <source>
        <dbReference type="ARBA" id="ARBA00004898"/>
    </source>
</evidence>
<evidence type="ECO:0000256" key="14">
    <source>
        <dbReference type="ARBA" id="ARBA00045583"/>
    </source>
</evidence>
<dbReference type="InterPro" id="IPR046373">
    <property type="entry name" value="Acyl-CoA_Oxase/DH_mid-dom_sf"/>
</dbReference>